<evidence type="ECO:0000256" key="2">
    <source>
        <dbReference type="ARBA" id="ARBA00006355"/>
    </source>
</evidence>
<dbReference type="Pfam" id="PF11711">
    <property type="entry name" value="Tim54"/>
    <property type="match status" value="1"/>
</dbReference>
<reference evidence="13 14" key="1">
    <citation type="submission" date="2020-07" db="EMBL/GenBank/DDBJ databases">
        <title>The yeast mating-type switching endonuclease HO is a domesticated member of an unorthodox homing genetic element family.</title>
        <authorList>
            <person name="Coughlan A.Y."/>
            <person name="Lombardi L."/>
            <person name="Braun-Galleani S."/>
            <person name="Martos A.R."/>
            <person name="Galeote V."/>
            <person name="Bigey F."/>
            <person name="Dequin S."/>
            <person name="Byrne K.P."/>
            <person name="Wolfe K.H."/>
        </authorList>
    </citation>
    <scope>NUCLEOTIDE SEQUENCE [LARGE SCALE GENOMIC DNA]</scope>
    <source>
        <strain evidence="13 14">NRRL Y-6702</strain>
    </source>
</reference>
<dbReference type="GO" id="GO:0005743">
    <property type="term" value="C:mitochondrial inner membrane"/>
    <property type="evidence" value="ECO:0007669"/>
    <property type="project" value="UniProtKB-SubCell"/>
</dbReference>
<dbReference type="RefSeq" id="XP_037143860.1">
    <property type="nucleotide sequence ID" value="XM_037287965.1"/>
</dbReference>
<name>A0A7H9B2Z1_ZYGMR</name>
<dbReference type="GO" id="GO:0015031">
    <property type="term" value="P:protein transport"/>
    <property type="evidence" value="ECO:0007669"/>
    <property type="project" value="UniProtKB-KW"/>
</dbReference>
<keyword evidence="5" id="KW-0812">Transmembrane</keyword>
<feature type="compositionally biased region" description="Basic and acidic residues" evidence="12">
    <location>
        <begin position="288"/>
        <end position="309"/>
    </location>
</feature>
<dbReference type="KEGG" id="zmk:HG535_0C04860"/>
<dbReference type="PANTHER" id="PTHR12358:SF101">
    <property type="entry name" value="MITOCHONDRIAL IMPORT INNER MEMBRANE TRANSLOCASE SUBUNIT TIM54"/>
    <property type="match status" value="1"/>
</dbReference>
<dbReference type="EMBL" id="CP058606">
    <property type="protein sequence ID" value="QLG72132.1"/>
    <property type="molecule type" value="Genomic_DNA"/>
</dbReference>
<evidence type="ECO:0000256" key="10">
    <source>
        <dbReference type="ARBA" id="ARBA00023128"/>
    </source>
</evidence>
<evidence type="ECO:0000256" key="8">
    <source>
        <dbReference type="ARBA" id="ARBA00022989"/>
    </source>
</evidence>
<keyword evidence="6" id="KW-0999">Mitochondrion inner membrane</keyword>
<keyword evidence="10" id="KW-0496">Mitochondrion</keyword>
<feature type="region of interest" description="Disordered" evidence="12">
    <location>
        <begin position="252"/>
        <end position="312"/>
    </location>
</feature>
<keyword evidence="8" id="KW-1133">Transmembrane helix</keyword>
<dbReference type="OrthoDB" id="5598305at2759"/>
<proteinExistence type="inferred from homology"/>
<evidence type="ECO:0000313" key="13">
    <source>
        <dbReference type="EMBL" id="QLG72132.1"/>
    </source>
</evidence>
<accession>A0A7H9B2Z1</accession>
<evidence type="ECO:0000256" key="9">
    <source>
        <dbReference type="ARBA" id="ARBA00023010"/>
    </source>
</evidence>
<evidence type="ECO:0000256" key="1">
    <source>
        <dbReference type="ARBA" id="ARBA00004434"/>
    </source>
</evidence>
<evidence type="ECO:0000256" key="7">
    <source>
        <dbReference type="ARBA" id="ARBA00022927"/>
    </source>
</evidence>
<keyword evidence="4" id="KW-0813">Transport</keyword>
<keyword evidence="7" id="KW-0653">Protein transport</keyword>
<comment type="similarity">
    <text evidence="2">Belongs to the TIM54 family.</text>
</comment>
<evidence type="ECO:0000256" key="4">
    <source>
        <dbReference type="ARBA" id="ARBA00022448"/>
    </source>
</evidence>
<dbReference type="Proteomes" id="UP000509704">
    <property type="component" value="Chromosome 3"/>
</dbReference>
<dbReference type="PANTHER" id="PTHR12358">
    <property type="entry name" value="SPHINGOSINE KINASE"/>
    <property type="match status" value="1"/>
</dbReference>
<evidence type="ECO:0000256" key="3">
    <source>
        <dbReference type="ARBA" id="ARBA00020796"/>
    </source>
</evidence>
<evidence type="ECO:0000256" key="5">
    <source>
        <dbReference type="ARBA" id="ARBA00022692"/>
    </source>
</evidence>
<protein>
    <recommendedName>
        <fullName evidence="3">Mitochondrial import inner membrane translocase subunit TIM54</fullName>
    </recommendedName>
</protein>
<keyword evidence="14" id="KW-1185">Reference proteome</keyword>
<organism evidence="13 14">
    <name type="scientific">Zygotorulaspora mrakii</name>
    <name type="common">Zygosaccharomyces mrakii</name>
    <dbReference type="NCBI Taxonomy" id="42260"/>
    <lineage>
        <taxon>Eukaryota</taxon>
        <taxon>Fungi</taxon>
        <taxon>Dikarya</taxon>
        <taxon>Ascomycota</taxon>
        <taxon>Saccharomycotina</taxon>
        <taxon>Saccharomycetes</taxon>
        <taxon>Saccharomycetales</taxon>
        <taxon>Saccharomycetaceae</taxon>
        <taxon>Zygotorulaspora</taxon>
    </lineage>
</organism>
<dbReference type="InterPro" id="IPR021056">
    <property type="entry name" value="Mt_import_IM_translocase_Tim54"/>
</dbReference>
<comment type="subcellular location">
    <subcellularLocation>
        <location evidence="1">Mitochondrion inner membrane</location>
        <topology evidence="1">Single-pass membrane protein</topology>
    </subcellularLocation>
</comment>
<dbReference type="AlphaFoldDB" id="A0A7H9B2Z1"/>
<keyword evidence="11" id="KW-0472">Membrane</keyword>
<evidence type="ECO:0000256" key="6">
    <source>
        <dbReference type="ARBA" id="ARBA00022792"/>
    </source>
</evidence>
<evidence type="ECO:0000256" key="12">
    <source>
        <dbReference type="SAM" id="MobiDB-lite"/>
    </source>
</evidence>
<dbReference type="InterPro" id="IPR050187">
    <property type="entry name" value="Lipid_Phosphate_FormReg"/>
</dbReference>
<keyword evidence="9" id="KW-0811">Translocation</keyword>
<evidence type="ECO:0000313" key="14">
    <source>
        <dbReference type="Proteomes" id="UP000509704"/>
    </source>
</evidence>
<sequence length="455" mass="51773">MSNLSPNGVPPKVKPGYTNPAFRAMGIPPLKLPSRNWMIFWSVVTVSVSGILYDKQKQKQIRNHYQDIVKPLANEPIDVNLRPRKITVFIAPPPNDYLDSSLKIWRRYIKPILYYAGVDYEIVQEEKQGMIRTEVANRVRAVRRQLLEARNQEKPLSHEGTSKNEFIPLDEYDPEQAKRFKANFDYRNVIGPFLGKDKPVVTEADSLTPSELSGGVICLGRGAYKEYITGLHEGLLGPLEAPVKVRVANADDKQSSQIQSAETNVACETITESQSEEPNVGADSNANEDEKHSEEEHSEEKQSEKDSKSKISKPFITPADYANVEIPHELSLSGQSSVVRDPKTNIPLLLHQPVLAISVPNLVGFLKIPERIYRFYRKRYYCEEVCSAVTDLVVQKNIRPFSHPQDLGLAIEEEDDWPKSWVKEGLKRQSEWTSDLKDDPRIVEYVTLYNEKKEE</sequence>
<gene>
    <name evidence="13" type="ORF">HG535_0C04860</name>
</gene>
<dbReference type="GeneID" id="59235830"/>
<feature type="compositionally biased region" description="Polar residues" evidence="12">
    <location>
        <begin position="270"/>
        <end position="285"/>
    </location>
</feature>
<evidence type="ECO:0000256" key="11">
    <source>
        <dbReference type="ARBA" id="ARBA00023136"/>
    </source>
</evidence>